<sequence>MTQTESSPIATDAGSPSLHRVLKPRSVAFVGVSETSLFADSVHRTMQGDVEVLFVHPKHDSMFGHPCVPDVAALERPVDAVFSAVAAAHTVDIVRQAASIGAGGVVTVAGGFAEAGAAGVRMQEQIAAIAKGAGMAVVGPNCVGTINVPDQVDMTVLEAFGRRPGGLSAVTHSGAMIEAIAASACRPGGVGLNILVSAGNEAVTDMADYLDFLVDDERTRVIALAMEKIRRPDAFFAAAARAQEAGKPIVAIKMGRSERGQRMAASHTGSLVGDAWVYEVALRQAGIELAHEIDELVDRVQFLEQLPPQRWVEVRGLGVLTATGGFAQLASDMAEDTGVTVPVLDRIQPFVDEHIQGKPVANPLDAAAFVGVTSDVWKTLVDKYAADPDIDVMLYASQHADWDNFGRDRAEEFAERAQHQPGKPFLLAPLAGVAGQWLGDLRGEGVGVGNGLLGCLRGLQTMGSFVKSLNQGPRAVSAAEGPILEISDAEVLEVAEGRMLTFAATMRLLTAAGIPVARWAVFDGAVDAVPFAGPYVVKLADVAHRTEHDAVRVNVAEQDLAAAAAELRAIAQRDDLPTTVAVQEMVFGHGEAFIGLQGASELGPLTVFGLGGVFVEILKKVGGRLAPFDRRNALELVDEVDDTGIMDGFRGAPAWDRERLADVLCAAGDLVAQGREAIESLDINPLIVTADGPVAVDGLCLLQRTK</sequence>
<proteinExistence type="predicted"/>
<dbReference type="PANTHER" id="PTHR43334">
    <property type="entry name" value="ACETATE--COA LIGASE [ADP-FORMING]"/>
    <property type="match status" value="1"/>
</dbReference>
<dbReference type="InterPro" id="IPR016102">
    <property type="entry name" value="Succinyl-CoA_synth-like"/>
</dbReference>
<dbReference type="Pfam" id="PF13549">
    <property type="entry name" value="ATP-grasp_5"/>
    <property type="match status" value="1"/>
</dbReference>
<evidence type="ECO:0000313" key="6">
    <source>
        <dbReference type="Proteomes" id="UP001621418"/>
    </source>
</evidence>
<dbReference type="InterPro" id="IPR032875">
    <property type="entry name" value="Succ_CoA_lig_flav_dom"/>
</dbReference>
<dbReference type="SMART" id="SM00881">
    <property type="entry name" value="CoA_binding"/>
    <property type="match status" value="1"/>
</dbReference>
<name>A0ABZ1N3E6_9NOCA</name>
<accession>A0ABZ1N3E6</accession>
<gene>
    <name evidence="5" type="ORF">OG308_24010</name>
</gene>
<dbReference type="SUPFAM" id="SSF56059">
    <property type="entry name" value="Glutathione synthetase ATP-binding domain-like"/>
    <property type="match status" value="1"/>
</dbReference>
<dbReference type="Gene3D" id="3.40.50.261">
    <property type="entry name" value="Succinyl-CoA synthetase domains"/>
    <property type="match status" value="2"/>
</dbReference>
<dbReference type="InterPro" id="IPR003781">
    <property type="entry name" value="CoA-bd"/>
</dbReference>
<organism evidence="5 6">
    <name type="scientific">Nocardia salmonicida</name>
    <dbReference type="NCBI Taxonomy" id="53431"/>
    <lineage>
        <taxon>Bacteria</taxon>
        <taxon>Bacillati</taxon>
        <taxon>Actinomycetota</taxon>
        <taxon>Actinomycetes</taxon>
        <taxon>Mycobacteriales</taxon>
        <taxon>Nocardiaceae</taxon>
        <taxon>Nocardia</taxon>
    </lineage>
</organism>
<dbReference type="Gene3D" id="3.30.1490.20">
    <property type="entry name" value="ATP-grasp fold, A domain"/>
    <property type="match status" value="1"/>
</dbReference>
<dbReference type="Gene3D" id="3.30.470.20">
    <property type="entry name" value="ATP-grasp fold, B domain"/>
    <property type="match status" value="1"/>
</dbReference>
<feature type="domain" description="CoA-binding" evidence="4">
    <location>
        <begin position="21"/>
        <end position="112"/>
    </location>
</feature>
<dbReference type="InterPro" id="IPR013815">
    <property type="entry name" value="ATP_grasp_subdomain_1"/>
</dbReference>
<dbReference type="Pfam" id="PF13607">
    <property type="entry name" value="Succ_CoA_lig"/>
    <property type="match status" value="1"/>
</dbReference>
<keyword evidence="3" id="KW-0067">ATP-binding</keyword>
<dbReference type="Gene3D" id="3.40.50.720">
    <property type="entry name" value="NAD(P)-binding Rossmann-like Domain"/>
    <property type="match status" value="1"/>
</dbReference>
<dbReference type="RefSeq" id="WP_405146677.1">
    <property type="nucleotide sequence ID" value="NZ_CP109527.1"/>
</dbReference>
<dbReference type="Pfam" id="PF13380">
    <property type="entry name" value="CoA_binding_2"/>
    <property type="match status" value="1"/>
</dbReference>
<dbReference type="EMBL" id="CP109527">
    <property type="protein sequence ID" value="WTY34367.1"/>
    <property type="molecule type" value="Genomic_DNA"/>
</dbReference>
<dbReference type="SUPFAM" id="SSF52210">
    <property type="entry name" value="Succinyl-CoA synthetase domains"/>
    <property type="match status" value="2"/>
</dbReference>
<evidence type="ECO:0000256" key="2">
    <source>
        <dbReference type="ARBA" id="ARBA00022741"/>
    </source>
</evidence>
<evidence type="ECO:0000256" key="1">
    <source>
        <dbReference type="ARBA" id="ARBA00022598"/>
    </source>
</evidence>
<evidence type="ECO:0000259" key="4">
    <source>
        <dbReference type="SMART" id="SM00881"/>
    </source>
</evidence>
<dbReference type="InterPro" id="IPR036291">
    <property type="entry name" value="NAD(P)-bd_dom_sf"/>
</dbReference>
<dbReference type="InterPro" id="IPR051538">
    <property type="entry name" value="Acyl-CoA_Synth/Transferase"/>
</dbReference>
<dbReference type="SUPFAM" id="SSF51735">
    <property type="entry name" value="NAD(P)-binding Rossmann-fold domains"/>
    <property type="match status" value="1"/>
</dbReference>
<keyword evidence="2" id="KW-0547">Nucleotide-binding</keyword>
<keyword evidence="6" id="KW-1185">Reference proteome</keyword>
<evidence type="ECO:0000313" key="5">
    <source>
        <dbReference type="EMBL" id="WTY34367.1"/>
    </source>
</evidence>
<dbReference type="Proteomes" id="UP001621418">
    <property type="component" value="Chromosome"/>
</dbReference>
<keyword evidence="1 5" id="KW-0436">Ligase</keyword>
<evidence type="ECO:0000256" key="3">
    <source>
        <dbReference type="ARBA" id="ARBA00022840"/>
    </source>
</evidence>
<dbReference type="GO" id="GO:0016874">
    <property type="term" value="F:ligase activity"/>
    <property type="evidence" value="ECO:0007669"/>
    <property type="project" value="UniProtKB-KW"/>
</dbReference>
<protein>
    <submittedName>
        <fullName evidence="5">Acetate--CoA ligase family protein</fullName>
    </submittedName>
</protein>
<dbReference type="PANTHER" id="PTHR43334:SF1">
    <property type="entry name" value="3-HYDROXYPROPIONATE--COA LIGASE [ADP-FORMING]"/>
    <property type="match status" value="1"/>
</dbReference>
<reference evidence="5 6" key="1">
    <citation type="submission" date="2022-10" db="EMBL/GenBank/DDBJ databases">
        <title>The complete genomes of actinobacterial strains from the NBC collection.</title>
        <authorList>
            <person name="Joergensen T.S."/>
            <person name="Alvarez Arevalo M."/>
            <person name="Sterndorff E.B."/>
            <person name="Faurdal D."/>
            <person name="Vuksanovic O."/>
            <person name="Mourched A.-S."/>
            <person name="Charusanti P."/>
            <person name="Shaw S."/>
            <person name="Blin K."/>
            <person name="Weber T."/>
        </authorList>
    </citation>
    <scope>NUCLEOTIDE SEQUENCE [LARGE SCALE GENOMIC DNA]</scope>
    <source>
        <strain evidence="5 6">NBC_01413</strain>
    </source>
</reference>